<gene>
    <name evidence="1" type="ORF">PG2T_10385</name>
</gene>
<dbReference type="InParanoid" id="A0A1B1YUQ4"/>
<organism evidence="1 2">
    <name type="scientific">Immundisolibacter cernigliae</name>
    <dbReference type="NCBI Taxonomy" id="1810504"/>
    <lineage>
        <taxon>Bacteria</taxon>
        <taxon>Pseudomonadati</taxon>
        <taxon>Pseudomonadota</taxon>
        <taxon>Gammaproteobacteria</taxon>
        <taxon>Immundisolibacterales</taxon>
        <taxon>Immundisolibacteraceae</taxon>
        <taxon>Immundisolibacter</taxon>
    </lineage>
</organism>
<dbReference type="Proteomes" id="UP000092952">
    <property type="component" value="Chromosome"/>
</dbReference>
<evidence type="ECO:0008006" key="3">
    <source>
        <dbReference type="Google" id="ProtNLM"/>
    </source>
</evidence>
<evidence type="ECO:0000313" key="1">
    <source>
        <dbReference type="EMBL" id="ANX04541.1"/>
    </source>
</evidence>
<dbReference type="InterPro" id="IPR007922">
    <property type="entry name" value="DciA-like"/>
</dbReference>
<dbReference type="AlphaFoldDB" id="A0A1B1YUQ4"/>
<accession>A0A1B1YUQ4</accession>
<dbReference type="STRING" id="1810504.PG2T_10385"/>
<dbReference type="Pfam" id="PF05258">
    <property type="entry name" value="DciA"/>
    <property type="match status" value="1"/>
</dbReference>
<name>A0A1B1YUQ4_9GAMM</name>
<dbReference type="EMBL" id="CP014671">
    <property type="protein sequence ID" value="ANX04541.1"/>
    <property type="molecule type" value="Genomic_DNA"/>
</dbReference>
<dbReference type="KEGG" id="gbi:PG2T_10385"/>
<dbReference type="RefSeq" id="WP_068804946.1">
    <property type="nucleotide sequence ID" value="NZ_CP014671.1"/>
</dbReference>
<reference evidence="2" key="1">
    <citation type="submission" date="2016-03" db="EMBL/GenBank/DDBJ databases">
        <title>Complete genome sequence of Solimmundus cernigliae, representing a novel lineage of polycyclic aromatic hydrocarbon degraders within the Gammaproteobacteria.</title>
        <authorList>
            <person name="Singleton D.R."/>
            <person name="Dickey A.N."/>
            <person name="Scholl E.H."/>
            <person name="Wright F.A."/>
            <person name="Aitken M.D."/>
        </authorList>
    </citation>
    <scope>NUCLEOTIDE SEQUENCE [LARGE SCALE GENOMIC DNA]</scope>
    <source>
        <strain evidence="2">TR3.2</strain>
    </source>
</reference>
<proteinExistence type="predicted"/>
<evidence type="ECO:0000313" key="2">
    <source>
        <dbReference type="Proteomes" id="UP000092952"/>
    </source>
</evidence>
<keyword evidence="2" id="KW-1185">Reference proteome</keyword>
<protein>
    <recommendedName>
        <fullName evidence="3">DUF721 domain-containing protein</fullName>
    </recommendedName>
</protein>
<sequence>MGSQQHLHKLLAAAGGPLAQLLHASEEHARLLAQLRQRLPPDLAAALRSAALDRGRLRLGVSGSAWAARLRFMAPQLCRQLADWPYGPVDAVQVHVAAPTGAAASAAPPVPVPLSSASREHLETVAKTTADPRLAAALRALAGSSEQPAGSAEA</sequence>